<evidence type="ECO:0000313" key="2">
    <source>
        <dbReference type="Proteomes" id="UP000765509"/>
    </source>
</evidence>
<dbReference type="AlphaFoldDB" id="A0A9Q3F6C1"/>
<dbReference type="Gene3D" id="3.30.420.10">
    <property type="entry name" value="Ribonuclease H-like superfamily/Ribonuclease H"/>
    <property type="match status" value="1"/>
</dbReference>
<sequence>MIQNLEEMIRRFCAYALEFKDSSGFTRYWCTLIQALELAYKTSIHPSTGETPEILEKGLNPRLPYDTFKMDLGDIHPTERSFKIILDKARHHAHRCMQYSSKYAKERWDKSHKPPDFKVRDLVLVSSLKFNNLKVPKKLKDPFARPFMVRELHGPDAVQLELTGDLLNKNPNFFLSLIKPYSSSDKELFPLINKPPLKIPPVEEGEEKKIAKLLKERRARNKEER</sequence>
<gene>
    <name evidence="1" type="ORF">O181_071868</name>
</gene>
<evidence type="ECO:0008006" key="3">
    <source>
        <dbReference type="Google" id="ProtNLM"/>
    </source>
</evidence>
<organism evidence="1 2">
    <name type="scientific">Austropuccinia psidii MF-1</name>
    <dbReference type="NCBI Taxonomy" id="1389203"/>
    <lineage>
        <taxon>Eukaryota</taxon>
        <taxon>Fungi</taxon>
        <taxon>Dikarya</taxon>
        <taxon>Basidiomycota</taxon>
        <taxon>Pucciniomycotina</taxon>
        <taxon>Pucciniomycetes</taxon>
        <taxon>Pucciniales</taxon>
        <taxon>Sphaerophragmiaceae</taxon>
        <taxon>Austropuccinia</taxon>
    </lineage>
</organism>
<comment type="caution">
    <text evidence="1">The sequence shown here is derived from an EMBL/GenBank/DDBJ whole genome shotgun (WGS) entry which is preliminary data.</text>
</comment>
<dbReference type="EMBL" id="AVOT02037473">
    <property type="protein sequence ID" value="MBW0532153.1"/>
    <property type="molecule type" value="Genomic_DNA"/>
</dbReference>
<dbReference type="InterPro" id="IPR036397">
    <property type="entry name" value="RNaseH_sf"/>
</dbReference>
<protein>
    <recommendedName>
        <fullName evidence="3">Integrase catalytic domain-containing protein</fullName>
    </recommendedName>
</protein>
<keyword evidence="2" id="KW-1185">Reference proteome</keyword>
<proteinExistence type="predicted"/>
<evidence type="ECO:0000313" key="1">
    <source>
        <dbReference type="EMBL" id="MBW0532153.1"/>
    </source>
</evidence>
<dbReference type="Proteomes" id="UP000765509">
    <property type="component" value="Unassembled WGS sequence"/>
</dbReference>
<dbReference type="GO" id="GO:0003676">
    <property type="term" value="F:nucleic acid binding"/>
    <property type="evidence" value="ECO:0007669"/>
    <property type="project" value="InterPro"/>
</dbReference>
<name>A0A9Q3F6C1_9BASI</name>
<reference evidence="1" key="1">
    <citation type="submission" date="2021-03" db="EMBL/GenBank/DDBJ databases">
        <title>Draft genome sequence of rust myrtle Austropuccinia psidii MF-1, a brazilian biotype.</title>
        <authorList>
            <person name="Quecine M.C."/>
            <person name="Pachon D.M.R."/>
            <person name="Bonatelli M.L."/>
            <person name="Correr F.H."/>
            <person name="Franceschini L.M."/>
            <person name="Leite T.F."/>
            <person name="Margarido G.R.A."/>
            <person name="Almeida C.A."/>
            <person name="Ferrarezi J.A."/>
            <person name="Labate C.A."/>
        </authorList>
    </citation>
    <scope>NUCLEOTIDE SEQUENCE</scope>
    <source>
        <strain evidence="1">MF-1</strain>
    </source>
</reference>
<accession>A0A9Q3F6C1</accession>